<dbReference type="SUPFAM" id="SSF54611">
    <property type="entry name" value="SecB-like"/>
    <property type="match status" value="1"/>
</dbReference>
<evidence type="ECO:0008006" key="7">
    <source>
        <dbReference type="Google" id="ProtNLM"/>
    </source>
</evidence>
<organism evidence="5 6">
    <name type="scientific">Pedobacter aquae</name>
    <dbReference type="NCBI Taxonomy" id="2605747"/>
    <lineage>
        <taxon>Bacteria</taxon>
        <taxon>Pseudomonadati</taxon>
        <taxon>Bacteroidota</taxon>
        <taxon>Sphingobacteriia</taxon>
        <taxon>Sphingobacteriales</taxon>
        <taxon>Sphingobacteriaceae</taxon>
        <taxon>Pedobacter</taxon>
    </lineage>
</organism>
<evidence type="ECO:0000313" key="5">
    <source>
        <dbReference type="EMBL" id="QEK51998.1"/>
    </source>
</evidence>
<dbReference type="InterPro" id="IPR003708">
    <property type="entry name" value="SecB"/>
</dbReference>
<accession>A0A5C0VGZ5</accession>
<gene>
    <name evidence="5" type="ORF">FYC62_10300</name>
</gene>
<dbReference type="KEGG" id="pej:FYC62_10300"/>
<dbReference type="RefSeq" id="WP_149074868.1">
    <property type="nucleotide sequence ID" value="NZ_CP043329.1"/>
</dbReference>
<comment type="similarity">
    <text evidence="1">Belongs to the SecB family.</text>
</comment>
<evidence type="ECO:0000256" key="4">
    <source>
        <dbReference type="ARBA" id="ARBA00023010"/>
    </source>
</evidence>
<dbReference type="Pfam" id="PF02556">
    <property type="entry name" value="SecB"/>
    <property type="match status" value="1"/>
</dbReference>
<keyword evidence="3" id="KW-0653">Protein transport</keyword>
<keyword evidence="6" id="KW-1185">Reference proteome</keyword>
<name>A0A5C0VGZ5_9SPHI</name>
<keyword evidence="2" id="KW-0813">Transport</keyword>
<protein>
    <recommendedName>
        <fullName evidence="7">Preprotein translocase subunit SecB</fullName>
    </recommendedName>
</protein>
<dbReference type="AlphaFoldDB" id="A0A5C0VGZ5"/>
<proteinExistence type="inferred from homology"/>
<dbReference type="Proteomes" id="UP000323653">
    <property type="component" value="Chromosome"/>
</dbReference>
<dbReference type="InterPro" id="IPR035958">
    <property type="entry name" value="SecB-like_sf"/>
</dbReference>
<evidence type="ECO:0000256" key="2">
    <source>
        <dbReference type="ARBA" id="ARBA00022448"/>
    </source>
</evidence>
<evidence type="ECO:0000313" key="6">
    <source>
        <dbReference type="Proteomes" id="UP000323653"/>
    </source>
</evidence>
<dbReference type="EMBL" id="CP043329">
    <property type="protein sequence ID" value="QEK51998.1"/>
    <property type="molecule type" value="Genomic_DNA"/>
</dbReference>
<dbReference type="GO" id="GO:0051082">
    <property type="term" value="F:unfolded protein binding"/>
    <property type="evidence" value="ECO:0007669"/>
    <property type="project" value="InterPro"/>
</dbReference>
<sequence>MSQTPFSFKDFHVADFSIQRSPQKAGKIHLEVEPKGYVNNNNKSFLLELDVLVTDEIDSFKIKANCLGFFKFKDLKEKNIIIEDYFYINAPAIMFPFIRSFISAVTSLSGMETINIPVINFAKFLKDKLKDNIKEVE</sequence>
<evidence type="ECO:0000256" key="1">
    <source>
        <dbReference type="ARBA" id="ARBA00009990"/>
    </source>
</evidence>
<keyword evidence="4" id="KW-0811">Translocation</keyword>
<reference evidence="5 6" key="1">
    <citation type="submission" date="2019-08" db="EMBL/GenBank/DDBJ databases">
        <title>Pedobacter sp. nov., isolated from Han river, South Korea.</title>
        <authorList>
            <person name="Lee D.-H."/>
            <person name="Kim Y.-S."/>
            <person name="Hwang E.-M."/>
            <person name="Le Tran T.C."/>
            <person name="Cha C.-J."/>
        </authorList>
    </citation>
    <scope>NUCLEOTIDE SEQUENCE [LARGE SCALE GENOMIC DNA]</scope>
    <source>
        <strain evidence="5 6">CJ43</strain>
    </source>
</reference>
<dbReference type="Gene3D" id="3.10.420.10">
    <property type="entry name" value="SecB-like"/>
    <property type="match status" value="1"/>
</dbReference>
<dbReference type="GO" id="GO:0051262">
    <property type="term" value="P:protein tetramerization"/>
    <property type="evidence" value="ECO:0007669"/>
    <property type="project" value="InterPro"/>
</dbReference>
<dbReference type="GO" id="GO:0015031">
    <property type="term" value="P:protein transport"/>
    <property type="evidence" value="ECO:0007669"/>
    <property type="project" value="UniProtKB-KW"/>
</dbReference>
<evidence type="ECO:0000256" key="3">
    <source>
        <dbReference type="ARBA" id="ARBA00022927"/>
    </source>
</evidence>